<dbReference type="Proteomes" id="UP001596227">
    <property type="component" value="Unassembled WGS sequence"/>
</dbReference>
<keyword evidence="2" id="KW-1185">Reference proteome</keyword>
<organism evidence="1 2">
    <name type="scientific">Lactiplantibacillus daoliensis</name>
    <dbReference type="NCBI Taxonomy" id="2559916"/>
    <lineage>
        <taxon>Bacteria</taxon>
        <taxon>Bacillati</taxon>
        <taxon>Bacillota</taxon>
        <taxon>Bacilli</taxon>
        <taxon>Lactobacillales</taxon>
        <taxon>Lactobacillaceae</taxon>
        <taxon>Lactiplantibacillus</taxon>
    </lineage>
</organism>
<gene>
    <name evidence="1" type="ORF">ACFQH1_01270</name>
</gene>
<evidence type="ECO:0000313" key="1">
    <source>
        <dbReference type="EMBL" id="MFC6293866.1"/>
    </source>
</evidence>
<dbReference type="RefSeq" id="WP_137607385.1">
    <property type="nucleotide sequence ID" value="NZ_BJDH01000005.1"/>
</dbReference>
<accession>A0ABW1UF98</accession>
<reference evidence="2" key="1">
    <citation type="journal article" date="2019" name="Int. J. Syst. Evol. Microbiol.">
        <title>The Global Catalogue of Microorganisms (GCM) 10K type strain sequencing project: providing services to taxonomists for standard genome sequencing and annotation.</title>
        <authorList>
            <consortium name="The Broad Institute Genomics Platform"/>
            <consortium name="The Broad Institute Genome Sequencing Center for Infectious Disease"/>
            <person name="Wu L."/>
            <person name="Ma J."/>
        </authorList>
    </citation>
    <scope>NUCLEOTIDE SEQUENCE [LARGE SCALE GENOMIC DNA]</scope>
    <source>
        <strain evidence="2">CCM 8934</strain>
    </source>
</reference>
<protein>
    <submittedName>
        <fullName evidence="1">Uncharacterized protein</fullName>
    </submittedName>
</protein>
<comment type="caution">
    <text evidence="1">The sequence shown here is derived from an EMBL/GenBank/DDBJ whole genome shotgun (WGS) entry which is preliminary data.</text>
</comment>
<dbReference type="EMBL" id="JBHSSB010000004">
    <property type="protein sequence ID" value="MFC6293866.1"/>
    <property type="molecule type" value="Genomic_DNA"/>
</dbReference>
<name>A0ABW1UF98_9LACO</name>
<evidence type="ECO:0000313" key="2">
    <source>
        <dbReference type="Proteomes" id="UP001596227"/>
    </source>
</evidence>
<sequence>MTKTTQVLPQEEMQTVVQQLKMVGSTVDPSPIVALKIGFENVEVILISGTAVQELTIVPEKLVTEEPCLAGFQLKLAIDQIPAKDIERLQEYEDIVDITVITQHQTVKYNTSWSPLSDPFAENGNQFCTLTTGQLEIATKIRRFYDWSEILVAAESPENRQEMGMTLSDKTPHSVDECLSRLRNTVETMQTSQAELVSTAYLVVRHTPSTFSAWTPVIFRPDQVGENGHYFNGIEAVPYPKLLSMQVQVETTGFFWQGMAWLSHQITLHGVDEVTRQAYRD</sequence>
<proteinExistence type="predicted"/>